<dbReference type="AlphaFoldDB" id="Q388X8"/>
<proteinExistence type="predicted"/>
<dbReference type="GO" id="GO:0097014">
    <property type="term" value="C:ciliary plasm"/>
    <property type="evidence" value="ECO:0000314"/>
    <property type="project" value="GeneDB"/>
</dbReference>
<dbReference type="RefSeq" id="XP_823470.1">
    <property type="nucleotide sequence ID" value="XM_818377.1"/>
</dbReference>
<evidence type="ECO:0000313" key="3">
    <source>
        <dbReference type="Proteomes" id="UP000008524"/>
    </source>
</evidence>
<reference evidence="2 3" key="2">
    <citation type="journal article" date="2005" name="Science">
        <title>The genome of the African trypanosome Trypanosoma brucei.</title>
        <authorList>
            <person name="Berriman M."/>
            <person name="Ghedin E."/>
            <person name="Hertz-Fowler C."/>
            <person name="Blandin G."/>
            <person name="Renauld H."/>
            <person name="Bartholomeu D.C."/>
            <person name="Lennard N.J."/>
            <person name="Caler E."/>
            <person name="Hamlin N.E."/>
            <person name="Haas B."/>
            <person name="Bohme U."/>
            <person name="Hannick L."/>
            <person name="Aslett M.A."/>
            <person name="Shallom J."/>
            <person name="Marcello L."/>
            <person name="Hou L."/>
            <person name="Wickstead B."/>
            <person name="Alsmark U.C."/>
            <person name="Arrowsmith C."/>
            <person name="Atkin R.J."/>
            <person name="Barron A.J."/>
            <person name="Bringaud F."/>
            <person name="Brooks K."/>
            <person name="Carrington M."/>
            <person name="Cherevach I."/>
            <person name="Chillingworth T.J."/>
            <person name="Churcher C."/>
            <person name="Clark L.N."/>
            <person name="Corton C.H."/>
            <person name="Cronin A."/>
            <person name="Davies R.M."/>
            <person name="Doggett J."/>
            <person name="Djikeng A."/>
            <person name="Feldblyum T."/>
            <person name="Field M.C."/>
            <person name="Fraser A."/>
            <person name="Goodhead I."/>
            <person name="Hance Z."/>
            <person name="Harper D."/>
            <person name="Harris B.R."/>
            <person name="Hauser H."/>
            <person name="Hostetler J."/>
            <person name="Ivens A."/>
            <person name="Jagels K."/>
            <person name="Johnson D."/>
            <person name="Johnson J."/>
            <person name="Jones K."/>
            <person name="Kerhornou A.X."/>
            <person name="Koo H."/>
            <person name="Larke N."/>
            <person name="Landfear S."/>
            <person name="Larkin C."/>
            <person name="Leech V."/>
            <person name="Line A."/>
            <person name="Lord A."/>
            <person name="Macleod A."/>
            <person name="Mooney P.J."/>
            <person name="Moule S."/>
            <person name="Martin D.M."/>
            <person name="Morgan G.W."/>
            <person name="Mungall K."/>
            <person name="Norbertczak H."/>
            <person name="Ormond D."/>
            <person name="Pai G."/>
            <person name="Peacock C.S."/>
            <person name="Peterson J."/>
            <person name="Quail M.A."/>
            <person name="Rabbinowitsch E."/>
            <person name="Rajandream M.A."/>
            <person name="Reitter C."/>
            <person name="Salzberg S.L."/>
            <person name="Sanders M."/>
            <person name="Schobel S."/>
            <person name="Sharp S."/>
            <person name="Simmonds M."/>
            <person name="Simpson A.J."/>
            <person name="Tallon L."/>
            <person name="Turner C.M."/>
            <person name="Tait A."/>
            <person name="Tivey A.R."/>
            <person name="Van Aken S."/>
            <person name="Walker D."/>
            <person name="Wanless D."/>
            <person name="Wang S."/>
            <person name="White B."/>
            <person name="White O."/>
            <person name="Whitehead S."/>
            <person name="Woodward J."/>
            <person name="Wortman J."/>
            <person name="Adams M.D."/>
            <person name="Embley T.M."/>
            <person name="Gull K."/>
            <person name="Ullu E."/>
            <person name="Barry J.D."/>
            <person name="Fairlamb A.H."/>
            <person name="Opperdoes F."/>
            <person name="Barrell B.G."/>
            <person name="Donelson J.E."/>
            <person name="Hall N."/>
            <person name="Fraser C.M."/>
            <person name="Melville S.E."/>
            <person name="El-Sayed N.M."/>
        </authorList>
    </citation>
    <scope>NUCLEOTIDE SEQUENCE [LARGE SCALE GENOMIC DNA]</scope>
    <source>
        <strain evidence="2 3">927/4 GUTat10.1</strain>
    </source>
</reference>
<accession>Q388X8</accession>
<organism evidence="2 3">
    <name type="scientific">Trypanosoma brucei brucei (strain 927/4 GUTat10.1)</name>
    <dbReference type="NCBI Taxonomy" id="185431"/>
    <lineage>
        <taxon>Eukaryota</taxon>
        <taxon>Discoba</taxon>
        <taxon>Euglenozoa</taxon>
        <taxon>Kinetoplastea</taxon>
        <taxon>Metakinetoplastina</taxon>
        <taxon>Trypanosomatida</taxon>
        <taxon>Trypanosomatidae</taxon>
        <taxon>Trypanosoma</taxon>
    </lineage>
</organism>
<dbReference type="KEGG" id="tbr:Tb10.389.0950"/>
<keyword evidence="1" id="KW-1133">Transmembrane helix</keyword>
<feature type="transmembrane region" description="Helical" evidence="1">
    <location>
        <begin position="62"/>
        <end position="80"/>
    </location>
</feature>
<dbReference type="Proteomes" id="UP000008524">
    <property type="component" value="Chromosome 10"/>
</dbReference>
<keyword evidence="1" id="KW-0472">Membrane</keyword>
<feature type="transmembrane region" description="Helical" evidence="1">
    <location>
        <begin position="170"/>
        <end position="195"/>
    </location>
</feature>
<sequence length="197" mass="23517">MSLRVSIYISFRFPLMLFSAHHDENEGKNVKNIYIYIYESPKSHFELGGKGRRNRKRNMGPFIYMYFWLSTPLMFSFPHLRYIPFVFFPFFMCLCVRLCLFCDPYLVNYPNSIFIFHPSAWHWCLLSTVYIMCLFVCVCVCGYDCRCSCCSVSVWRKSKKGKEITKESSYVFRLLLLLPLLLLLVFFFPVSFSFFHL</sequence>
<keyword evidence="1" id="KW-0812">Transmembrane</keyword>
<keyword evidence="3" id="KW-1185">Reference proteome</keyword>
<protein>
    <submittedName>
        <fullName evidence="2">Uncharacterized protein</fullName>
    </submittedName>
</protein>
<evidence type="ECO:0000313" key="2">
    <source>
        <dbReference type="EMBL" id="EAN78642.1"/>
    </source>
</evidence>
<dbReference type="GeneID" id="3662691"/>
<dbReference type="GO" id="GO:0005737">
    <property type="term" value="C:cytoplasm"/>
    <property type="evidence" value="ECO:0000314"/>
    <property type="project" value="GeneDB"/>
</dbReference>
<reference evidence="2 3" key="1">
    <citation type="journal article" date="2005" name="Science">
        <title>Comparative genomics of trypanosomatid parasitic protozoa.</title>
        <authorList>
            <person name="El-Sayed N.M."/>
            <person name="Myler P.J."/>
            <person name="Blandin G."/>
            <person name="Berriman M."/>
            <person name="Crabtree J."/>
            <person name="Aggarwal G."/>
            <person name="Caler E."/>
            <person name="Renauld H."/>
            <person name="Worthey E.A."/>
            <person name="Hertz-Fowler C."/>
            <person name="Ghedin E."/>
            <person name="Peacock C."/>
            <person name="Bartholomeu D.C."/>
            <person name="Haas B.J."/>
            <person name="Tran A.N."/>
            <person name="Wortman J.R."/>
            <person name="Alsmark U.C."/>
            <person name="Angiuoli S."/>
            <person name="Anupama A."/>
            <person name="Badger J."/>
            <person name="Bringaud F."/>
            <person name="Cadag E."/>
            <person name="Carlton J.M."/>
            <person name="Cerqueira G.C."/>
            <person name="Creasy T."/>
            <person name="Delcher A.L."/>
            <person name="Djikeng A."/>
            <person name="Embley T.M."/>
            <person name="Hauser C."/>
            <person name="Ivens A.C."/>
            <person name="Kummerfeld S.K."/>
            <person name="Pereira-Leal J.B."/>
            <person name="Nilsson D."/>
            <person name="Peterson J."/>
            <person name="Salzberg S.L."/>
            <person name="Shallom J."/>
            <person name="Silva J.C."/>
            <person name="Sundaram J."/>
            <person name="Westenberger S."/>
            <person name="White O."/>
            <person name="Melville S.E."/>
            <person name="Donelson J.E."/>
            <person name="Andersson B."/>
            <person name="Stuart K.D."/>
            <person name="Hall N."/>
        </authorList>
    </citation>
    <scope>NUCLEOTIDE SEQUENCE [LARGE SCALE GENOMIC DNA]</scope>
    <source>
        <strain evidence="2 3">927/4 GUTat10.1</strain>
    </source>
</reference>
<gene>
    <name evidence="2" type="ORF">Tb10.389.0950</name>
</gene>
<dbReference type="InParanoid" id="Q388X8"/>
<dbReference type="VEuPathDB" id="TriTrypDB:Tb927.10.12650"/>
<dbReference type="PaxDb" id="5691-EAN78642"/>
<dbReference type="GO" id="GO:0031981">
    <property type="term" value="C:nuclear lumen"/>
    <property type="evidence" value="ECO:0000314"/>
    <property type="project" value="GeneDB"/>
</dbReference>
<dbReference type="EMBL" id="CM000208">
    <property type="protein sequence ID" value="EAN78642.1"/>
    <property type="molecule type" value="Genomic_DNA"/>
</dbReference>
<evidence type="ECO:0000256" key="1">
    <source>
        <dbReference type="SAM" id="Phobius"/>
    </source>
</evidence>
<name>Q388X8_TRYB2</name>